<keyword evidence="1" id="KW-0812">Transmembrane</keyword>
<sequence>MLIGKSRLVGECVYNLDPDLTASTVRPGSCDGVADAAVHQPARTALVKPLVPGGKQLAGSGQCGVEFLTVLHSFLVGEAVVVTGEEDLTWRKAFANVQRSSNTPYTTAAIGRYLSERLLTSLPDCLVAEPSGVTLVEAFLEGCLQLQGAGDDRPGALAGLLSLHKGVEVSLGYIPGEGVMRMMSGKGVVLKGTAPASWAGVAMVALFWMQAAFAFSKFRV</sequence>
<comment type="caution">
    <text evidence="2">The sequence shown here is derived from an EMBL/GenBank/DDBJ whole genome shotgun (WGS) entry which is preliminary data.</text>
</comment>
<dbReference type="Proteomes" id="UP000314294">
    <property type="component" value="Unassembled WGS sequence"/>
</dbReference>
<keyword evidence="3" id="KW-1185">Reference proteome</keyword>
<evidence type="ECO:0000313" key="3">
    <source>
        <dbReference type="Proteomes" id="UP000314294"/>
    </source>
</evidence>
<dbReference type="EMBL" id="SRLO01000060">
    <property type="protein sequence ID" value="TNN79901.1"/>
    <property type="molecule type" value="Genomic_DNA"/>
</dbReference>
<reference evidence="2 3" key="1">
    <citation type="submission" date="2019-03" db="EMBL/GenBank/DDBJ databases">
        <title>First draft genome of Liparis tanakae, snailfish: a comprehensive survey of snailfish specific genes.</title>
        <authorList>
            <person name="Kim W."/>
            <person name="Song I."/>
            <person name="Jeong J.-H."/>
            <person name="Kim D."/>
            <person name="Kim S."/>
            <person name="Ryu S."/>
            <person name="Song J.Y."/>
            <person name="Lee S.K."/>
        </authorList>
    </citation>
    <scope>NUCLEOTIDE SEQUENCE [LARGE SCALE GENOMIC DNA]</scope>
    <source>
        <tissue evidence="2">Muscle</tissue>
    </source>
</reference>
<evidence type="ECO:0000313" key="2">
    <source>
        <dbReference type="EMBL" id="TNN79901.1"/>
    </source>
</evidence>
<dbReference type="AlphaFoldDB" id="A0A4Z2IPZ3"/>
<evidence type="ECO:0000256" key="1">
    <source>
        <dbReference type="SAM" id="Phobius"/>
    </source>
</evidence>
<feature type="transmembrane region" description="Helical" evidence="1">
    <location>
        <begin position="196"/>
        <end position="215"/>
    </location>
</feature>
<organism evidence="2 3">
    <name type="scientific">Liparis tanakae</name>
    <name type="common">Tanaka's snailfish</name>
    <dbReference type="NCBI Taxonomy" id="230148"/>
    <lineage>
        <taxon>Eukaryota</taxon>
        <taxon>Metazoa</taxon>
        <taxon>Chordata</taxon>
        <taxon>Craniata</taxon>
        <taxon>Vertebrata</taxon>
        <taxon>Euteleostomi</taxon>
        <taxon>Actinopterygii</taxon>
        <taxon>Neopterygii</taxon>
        <taxon>Teleostei</taxon>
        <taxon>Neoteleostei</taxon>
        <taxon>Acanthomorphata</taxon>
        <taxon>Eupercaria</taxon>
        <taxon>Perciformes</taxon>
        <taxon>Cottioidei</taxon>
        <taxon>Cottales</taxon>
        <taxon>Liparidae</taxon>
        <taxon>Liparis</taxon>
    </lineage>
</organism>
<keyword evidence="1" id="KW-0472">Membrane</keyword>
<name>A0A4Z2IPZ3_9TELE</name>
<protein>
    <submittedName>
        <fullName evidence="2">Uncharacterized protein</fullName>
    </submittedName>
</protein>
<accession>A0A4Z2IPZ3</accession>
<gene>
    <name evidence="2" type="ORF">EYF80_009938</name>
</gene>
<proteinExistence type="predicted"/>
<keyword evidence="1" id="KW-1133">Transmembrane helix</keyword>